<accession>A0A3R7PW83</accession>
<feature type="region of interest" description="Disordered" evidence="1">
    <location>
        <begin position="233"/>
        <end position="264"/>
    </location>
</feature>
<protein>
    <submittedName>
        <fullName evidence="2">Uncharacterized protein</fullName>
    </submittedName>
</protein>
<feature type="region of interest" description="Disordered" evidence="1">
    <location>
        <begin position="393"/>
        <end position="428"/>
    </location>
</feature>
<feature type="region of interest" description="Disordered" evidence="1">
    <location>
        <begin position="99"/>
        <end position="123"/>
    </location>
</feature>
<gene>
    <name evidence="2" type="ORF">C7M84_022248</name>
</gene>
<dbReference type="EMBL" id="QCYY01000528">
    <property type="protein sequence ID" value="ROT84556.1"/>
    <property type="molecule type" value="Genomic_DNA"/>
</dbReference>
<dbReference type="AlphaFoldDB" id="A0A3R7PW83"/>
<reference evidence="2 3" key="2">
    <citation type="submission" date="2019-01" db="EMBL/GenBank/DDBJ databases">
        <title>The decoding of complex shrimp genome reveals the adaptation for benthos swimmer, frequently molting mechanism and breeding impact on genome.</title>
        <authorList>
            <person name="Sun Y."/>
            <person name="Gao Y."/>
            <person name="Yu Y."/>
        </authorList>
    </citation>
    <scope>NUCLEOTIDE SEQUENCE [LARGE SCALE GENOMIC DNA]</scope>
    <source>
        <tissue evidence="2">Muscle</tissue>
    </source>
</reference>
<organism evidence="2 3">
    <name type="scientific">Penaeus vannamei</name>
    <name type="common">Whiteleg shrimp</name>
    <name type="synonym">Litopenaeus vannamei</name>
    <dbReference type="NCBI Taxonomy" id="6689"/>
    <lineage>
        <taxon>Eukaryota</taxon>
        <taxon>Metazoa</taxon>
        <taxon>Ecdysozoa</taxon>
        <taxon>Arthropoda</taxon>
        <taxon>Crustacea</taxon>
        <taxon>Multicrustacea</taxon>
        <taxon>Malacostraca</taxon>
        <taxon>Eumalacostraca</taxon>
        <taxon>Eucarida</taxon>
        <taxon>Decapoda</taxon>
        <taxon>Dendrobranchiata</taxon>
        <taxon>Penaeoidea</taxon>
        <taxon>Penaeidae</taxon>
        <taxon>Penaeus</taxon>
    </lineage>
</organism>
<sequence>MFDEGSETTPAPQEKTKGDEWGKNSQAATGAVTYHARGRASSCIFQCTFCCRVPVSWSQPSRLRESSCGRVAHPGCATASAASPRPTCAHPPLPACAHPPMSRARAGKGARPRAPRGGPPPARGPLPALVRDLVAHRAVGHAPLLPAQELLPLVDRLVEFRVLRRLGLGCDLVRHRSFRSLDVLEVQRLIPAGGLPLRADEIALVLSILVSGLVRPVPFGKPRLLHEGVLRGPRAPAVAPDGRELQDRETRPQERPRPTAPSCPHVYTLAQRHTSRAACQDEAVRRTAHRCQRGDTHASAVRPALPPRADTILRKLPCTFKRRRPGATRRLSRAIKVSSLAGRRRLARTEARRTTADKGARLTPLHFTATCHSSLPEDPRKVHARELLLCPDAPAVPERPPLRGITPGPASQSHSPNPPTQRSATPPPPLLLKAITSSILPSPPLPSRPPFPASRPSLPLPLPPLPPRPPHLAPSCPLPFLCPPSLALLPPPFPLPSCPALDPGASLALLSFSSLWSYECFLIIFLHFLFFLFSPSLASPPPSFPLSDFPFLSFSSSS</sequence>
<evidence type="ECO:0000313" key="3">
    <source>
        <dbReference type="Proteomes" id="UP000283509"/>
    </source>
</evidence>
<evidence type="ECO:0000256" key="1">
    <source>
        <dbReference type="SAM" id="MobiDB-lite"/>
    </source>
</evidence>
<proteinExistence type="predicted"/>
<evidence type="ECO:0000313" key="2">
    <source>
        <dbReference type="EMBL" id="ROT84556.1"/>
    </source>
</evidence>
<feature type="compositionally biased region" description="Basic and acidic residues" evidence="1">
    <location>
        <begin position="241"/>
        <end position="257"/>
    </location>
</feature>
<feature type="compositionally biased region" description="Basic residues" evidence="1">
    <location>
        <begin position="105"/>
        <end position="114"/>
    </location>
</feature>
<comment type="caution">
    <text evidence="2">The sequence shown here is derived from an EMBL/GenBank/DDBJ whole genome shotgun (WGS) entry which is preliminary data.</text>
</comment>
<feature type="region of interest" description="Disordered" evidence="1">
    <location>
        <begin position="1"/>
        <end position="24"/>
    </location>
</feature>
<keyword evidence="3" id="KW-1185">Reference proteome</keyword>
<name>A0A3R7PW83_PENVA</name>
<reference evidence="2 3" key="1">
    <citation type="submission" date="2018-04" db="EMBL/GenBank/DDBJ databases">
        <authorList>
            <person name="Zhang X."/>
            <person name="Yuan J."/>
            <person name="Li F."/>
            <person name="Xiang J."/>
        </authorList>
    </citation>
    <scope>NUCLEOTIDE SEQUENCE [LARGE SCALE GENOMIC DNA]</scope>
    <source>
        <tissue evidence="2">Muscle</tissue>
    </source>
</reference>
<dbReference type="Proteomes" id="UP000283509">
    <property type="component" value="Unassembled WGS sequence"/>
</dbReference>